<evidence type="ECO:0000313" key="4">
    <source>
        <dbReference type="Proteomes" id="UP000235388"/>
    </source>
</evidence>
<dbReference type="Pfam" id="PF05433">
    <property type="entry name" value="Rick_17kDa_Anti"/>
    <property type="match status" value="1"/>
</dbReference>
<evidence type="ECO:0000313" key="3">
    <source>
        <dbReference type="EMBL" id="PLW34674.1"/>
    </source>
</evidence>
<dbReference type="PANTHER" id="PTHR37014">
    <property type="entry name" value="EXPRESSION LETHALITY PROTEIN HEL10, PUTATIVE (AFU_ORTHOLOGUE AFUA_1G06580)-RELATED"/>
    <property type="match status" value="1"/>
</dbReference>
<feature type="region of interest" description="Disordered" evidence="1">
    <location>
        <begin position="1"/>
        <end position="105"/>
    </location>
</feature>
<dbReference type="GO" id="GO:0019867">
    <property type="term" value="C:outer membrane"/>
    <property type="evidence" value="ECO:0007669"/>
    <property type="project" value="InterPro"/>
</dbReference>
<dbReference type="InterPro" id="IPR008816">
    <property type="entry name" value="Gly_zipper_2TM_dom"/>
</dbReference>
<sequence length="151" mass="15627">MSGYPYNNQPYGQPAGGGGWQQNVQPNSYQQHPAQGGYCTQPNQHGQPGPQNYGNAPTGGYQSQPAPHGQQAHQQYSPPTNQYNQTGAHPGQASGEGTGERGLMGALAGGAAGGMLGKKNNHGFLGTVGGAIVGSLLQDATKKKKHGHHHH</sequence>
<evidence type="ECO:0000256" key="1">
    <source>
        <dbReference type="SAM" id="MobiDB-lite"/>
    </source>
</evidence>
<comment type="caution">
    <text evidence="3">The sequence shown here is derived from an EMBL/GenBank/DDBJ whole genome shotgun (WGS) entry which is preliminary data.</text>
</comment>
<feature type="compositionally biased region" description="Polar residues" evidence="1">
    <location>
        <begin position="76"/>
        <end position="87"/>
    </location>
</feature>
<feature type="domain" description="Glycine zipper 2TM" evidence="2">
    <location>
        <begin position="102"/>
        <end position="137"/>
    </location>
</feature>
<dbReference type="OrthoDB" id="2507529at2759"/>
<accession>A0A2N5UAB2</accession>
<dbReference type="EMBL" id="PGCJ01000272">
    <property type="protein sequence ID" value="PLW34674.1"/>
    <property type="molecule type" value="Genomic_DNA"/>
</dbReference>
<proteinExistence type="predicted"/>
<dbReference type="Proteomes" id="UP000235388">
    <property type="component" value="Unassembled WGS sequence"/>
</dbReference>
<feature type="compositionally biased region" description="Low complexity" evidence="1">
    <location>
        <begin position="41"/>
        <end position="55"/>
    </location>
</feature>
<dbReference type="AlphaFoldDB" id="A0A2N5UAB2"/>
<gene>
    <name evidence="3" type="ORF">PCANC_12244</name>
</gene>
<feature type="compositionally biased region" description="Polar residues" evidence="1">
    <location>
        <begin position="1"/>
        <end position="11"/>
    </location>
</feature>
<feature type="compositionally biased region" description="Polar residues" evidence="1">
    <location>
        <begin position="21"/>
        <end position="33"/>
    </location>
</feature>
<evidence type="ECO:0000259" key="2">
    <source>
        <dbReference type="Pfam" id="PF05433"/>
    </source>
</evidence>
<feature type="compositionally biased region" description="Low complexity" evidence="1">
    <location>
        <begin position="62"/>
        <end position="75"/>
    </location>
</feature>
<reference evidence="3 4" key="1">
    <citation type="submission" date="2017-11" db="EMBL/GenBank/DDBJ databases">
        <title>De novo assembly and phasing of dikaryotic genomes from two isolates of Puccinia coronata f. sp. avenae, the causal agent of oat crown rust.</title>
        <authorList>
            <person name="Miller M.E."/>
            <person name="Zhang Y."/>
            <person name="Omidvar V."/>
            <person name="Sperschneider J."/>
            <person name="Schwessinger B."/>
            <person name="Raley C."/>
            <person name="Palmer J.M."/>
            <person name="Garnica D."/>
            <person name="Upadhyaya N."/>
            <person name="Rathjen J."/>
            <person name="Taylor J.M."/>
            <person name="Park R.F."/>
            <person name="Dodds P.N."/>
            <person name="Hirsch C.D."/>
            <person name="Kianian S.F."/>
            <person name="Figueroa M."/>
        </authorList>
    </citation>
    <scope>NUCLEOTIDE SEQUENCE [LARGE SCALE GENOMIC DNA]</scope>
    <source>
        <strain evidence="3">12NC29</strain>
    </source>
</reference>
<organism evidence="3 4">
    <name type="scientific">Puccinia coronata f. sp. avenae</name>
    <dbReference type="NCBI Taxonomy" id="200324"/>
    <lineage>
        <taxon>Eukaryota</taxon>
        <taxon>Fungi</taxon>
        <taxon>Dikarya</taxon>
        <taxon>Basidiomycota</taxon>
        <taxon>Pucciniomycotina</taxon>
        <taxon>Pucciniomycetes</taxon>
        <taxon>Pucciniales</taxon>
        <taxon>Pucciniaceae</taxon>
        <taxon>Puccinia</taxon>
    </lineage>
</organism>
<dbReference type="PANTHER" id="PTHR37014:SF10">
    <property type="entry name" value="RICH PROTEIN MS8, PUTATIVE (AFU_ORTHOLOGUE AFUA_7G05650)-RELATED"/>
    <property type="match status" value="1"/>
</dbReference>
<feature type="compositionally biased region" description="Gly residues" evidence="1">
    <location>
        <begin position="94"/>
        <end position="105"/>
    </location>
</feature>
<name>A0A2N5UAB2_9BASI</name>
<keyword evidence="4" id="KW-1185">Reference proteome</keyword>
<protein>
    <recommendedName>
        <fullName evidence="2">Glycine zipper 2TM domain-containing protein</fullName>
    </recommendedName>
</protein>
<dbReference type="STRING" id="200324.A0A2N5UAB2"/>